<evidence type="ECO:0000313" key="2">
    <source>
        <dbReference type="EMBL" id="WXL28853.1"/>
    </source>
</evidence>
<dbReference type="NCBIfam" id="TIGR04313">
    <property type="entry name" value="aro_clust_Mycop"/>
    <property type="match status" value="1"/>
</dbReference>
<keyword evidence="3" id="KW-1185">Reference proteome</keyword>
<dbReference type="InterPro" id="IPR027593">
    <property type="entry name" value="Aro_clust"/>
</dbReference>
<feature type="chain" id="PRO_5046489057" evidence="1">
    <location>
        <begin position="24"/>
        <end position="325"/>
    </location>
</feature>
<name>A0ABZ2RQ24_9BACT</name>
<gene>
    <name evidence="2" type="ORF">WG617_02355</name>
</gene>
<organism evidence="2 3">
    <name type="scientific">Mycoplasmopsis felifaucium</name>
    <dbReference type="NCBI Taxonomy" id="35768"/>
    <lineage>
        <taxon>Bacteria</taxon>
        <taxon>Bacillati</taxon>
        <taxon>Mycoplasmatota</taxon>
        <taxon>Mycoplasmoidales</taxon>
        <taxon>Metamycoplasmataceae</taxon>
        <taxon>Mycoplasmopsis</taxon>
    </lineage>
</organism>
<dbReference type="RefSeq" id="WP_338822399.1">
    <property type="nucleotide sequence ID" value="NZ_CP148067.1"/>
</dbReference>
<keyword evidence="1" id="KW-0732">Signal</keyword>
<dbReference type="EMBL" id="CP148067">
    <property type="protein sequence ID" value="WXL28853.1"/>
    <property type="molecule type" value="Genomic_DNA"/>
</dbReference>
<evidence type="ECO:0000256" key="1">
    <source>
        <dbReference type="SAM" id="SignalP"/>
    </source>
</evidence>
<sequence length="325" mass="38405">MKKLLLISTTAILASSAILLPTAAVFKSSKVKKETNQIDINSQINLFLNNKNIKTLEKLFLPSEKLSNEYVQHEENIHSNMFSEIKYALNFYPIFKPNSLSPNYSKITLTAKNILSNAISNDWYWYLKNIDKFMYVYTPYGDKYATFPNEEELINKVKEIFPDLSIKLQNNEIQDLFIIDWNSPEEVKPFDKFLNKKHYFLTYNNNYVLHFFAYEFEGKNHFVVDPFLLYVADFTNIEKHHEFLAILANKIEEERKKFIDADVKYWQRADSDYDLTKIYSKYNDEQFATPFNAEAYNNALQKAIDGFNTSEGLKVLRFAWREIYE</sequence>
<accession>A0ABZ2RQ24</accession>
<proteinExistence type="predicted"/>
<dbReference type="Proteomes" id="UP001477443">
    <property type="component" value="Chromosome"/>
</dbReference>
<protein>
    <submittedName>
        <fullName evidence="2">Aromatic motif membrane protein</fullName>
    </submittedName>
</protein>
<feature type="signal peptide" evidence="1">
    <location>
        <begin position="1"/>
        <end position="23"/>
    </location>
</feature>
<evidence type="ECO:0000313" key="3">
    <source>
        <dbReference type="Proteomes" id="UP001477443"/>
    </source>
</evidence>
<reference evidence="2" key="1">
    <citation type="submission" date="2024-03" db="EMBL/GenBank/DDBJ databases">
        <title>Complete genome sequence of Mycoplasma felifaucium Z921 isolated from the trachea of a cheetah.</title>
        <authorList>
            <person name="Spergser J."/>
        </authorList>
    </citation>
    <scope>NUCLEOTIDE SEQUENCE [LARGE SCALE GENOMIC DNA]</scope>
    <source>
        <strain evidence="2">Z921</strain>
    </source>
</reference>